<feature type="transmembrane region" description="Helical" evidence="3">
    <location>
        <begin position="272"/>
        <end position="293"/>
    </location>
</feature>
<dbReference type="InterPro" id="IPR036259">
    <property type="entry name" value="MFS_trans_sf"/>
</dbReference>
<feature type="transmembrane region" description="Helical" evidence="3">
    <location>
        <begin position="402"/>
        <end position="421"/>
    </location>
</feature>
<feature type="transmembrane region" description="Helical" evidence="3">
    <location>
        <begin position="121"/>
        <end position="143"/>
    </location>
</feature>
<dbReference type="Pfam" id="PF07690">
    <property type="entry name" value="MFS_1"/>
    <property type="match status" value="1"/>
</dbReference>
<evidence type="ECO:0000256" key="2">
    <source>
        <dbReference type="ARBA" id="ARBA00006727"/>
    </source>
</evidence>
<accession>A0A1X2IGC8</accession>
<keyword evidence="3" id="KW-0812">Transmembrane</keyword>
<evidence type="ECO:0000313" key="5">
    <source>
        <dbReference type="EMBL" id="ORZ15242.1"/>
    </source>
</evidence>
<dbReference type="GO" id="GO:0016020">
    <property type="term" value="C:membrane"/>
    <property type="evidence" value="ECO:0007669"/>
    <property type="project" value="UniProtKB-SubCell"/>
</dbReference>
<sequence length="464" mass="50332">MVACSCPSSRSYMHSDSSRKSILSNLFQENKISVTGIAHPIQDTLSKGSQQRDIECDSLKMASSIPPQFKKEGFRHNIKGWLVVTATFIVNFFCLGIIFQWGNYQQLYLKVYAEETDAFRISFIGSIAPTTLLSTGVFLPPVIRRIGYRWTMAIGAILAPLGLFLARVLFGLGCGFVYSPAMALPSQWFKKNRALATGLASSGSGIGSLVISPLTEKLFETVGHQNALRVLGGAMAVGLLLATALAFSTVAPATSVSSNHHPQQEKLGYRELLSDIDFIFLVAFSALCYFGYFGPMFYVPQYTTYLGHSAVEGAALIAVMSGMNSVSRIFMGFMADRCGNINVMLFCALAAGLFTSVLWQFANNYNTYMVYCVLNGLTGGAFVPAVPVVVADIVGLENIQQGMGICFIATFFGNLLGPAIAGKLLQQHGWTAAIQFPGAITLFSAVILFSLRMKRSKGKIIMKL</sequence>
<comment type="subcellular location">
    <subcellularLocation>
        <location evidence="1">Membrane</location>
        <topology evidence="1">Multi-pass membrane protein</topology>
    </subcellularLocation>
</comment>
<feature type="transmembrane region" description="Helical" evidence="3">
    <location>
        <begin position="343"/>
        <end position="362"/>
    </location>
</feature>
<keyword evidence="6" id="KW-1185">Reference proteome</keyword>
<dbReference type="InterPro" id="IPR020846">
    <property type="entry name" value="MFS_dom"/>
</dbReference>
<name>A0A1X2IGC8_9FUNG</name>
<comment type="caution">
    <text evidence="5">The sequence shown here is derived from an EMBL/GenBank/DDBJ whole genome shotgun (WGS) entry which is preliminary data.</text>
</comment>
<dbReference type="PROSITE" id="PS50850">
    <property type="entry name" value="MFS"/>
    <property type="match status" value="1"/>
</dbReference>
<dbReference type="SUPFAM" id="SSF103473">
    <property type="entry name" value="MFS general substrate transporter"/>
    <property type="match status" value="1"/>
</dbReference>
<dbReference type="OrthoDB" id="6499973at2759"/>
<feature type="domain" description="Major facilitator superfamily (MFS) profile" evidence="4">
    <location>
        <begin position="271"/>
        <end position="464"/>
    </location>
</feature>
<comment type="similarity">
    <text evidence="2">Belongs to the major facilitator superfamily. Monocarboxylate porter (TC 2.A.1.13) family.</text>
</comment>
<feature type="transmembrane region" description="Helical" evidence="3">
    <location>
        <begin position="368"/>
        <end position="390"/>
    </location>
</feature>
<feature type="transmembrane region" description="Helical" evidence="3">
    <location>
        <begin position="227"/>
        <end position="251"/>
    </location>
</feature>
<gene>
    <name evidence="5" type="ORF">BCR42DRAFT_492171</name>
</gene>
<proteinExistence type="inferred from homology"/>
<dbReference type="EMBL" id="MCGE01000013">
    <property type="protein sequence ID" value="ORZ15242.1"/>
    <property type="molecule type" value="Genomic_DNA"/>
</dbReference>
<dbReference type="PANTHER" id="PTHR11360">
    <property type="entry name" value="MONOCARBOXYLATE TRANSPORTER"/>
    <property type="match status" value="1"/>
</dbReference>
<dbReference type="Gene3D" id="1.20.1250.20">
    <property type="entry name" value="MFS general substrate transporter like domains"/>
    <property type="match status" value="2"/>
</dbReference>
<keyword evidence="3" id="KW-0472">Membrane</keyword>
<dbReference type="PANTHER" id="PTHR11360:SF284">
    <property type="entry name" value="EG:103B4.3 PROTEIN-RELATED"/>
    <property type="match status" value="1"/>
</dbReference>
<evidence type="ECO:0000313" key="6">
    <source>
        <dbReference type="Proteomes" id="UP000193560"/>
    </source>
</evidence>
<feature type="transmembrane region" description="Helical" evidence="3">
    <location>
        <begin position="155"/>
        <end position="178"/>
    </location>
</feature>
<dbReference type="Proteomes" id="UP000193560">
    <property type="component" value="Unassembled WGS sequence"/>
</dbReference>
<organism evidence="5 6">
    <name type="scientific">Absidia repens</name>
    <dbReference type="NCBI Taxonomy" id="90262"/>
    <lineage>
        <taxon>Eukaryota</taxon>
        <taxon>Fungi</taxon>
        <taxon>Fungi incertae sedis</taxon>
        <taxon>Mucoromycota</taxon>
        <taxon>Mucoromycotina</taxon>
        <taxon>Mucoromycetes</taxon>
        <taxon>Mucorales</taxon>
        <taxon>Cunninghamellaceae</taxon>
        <taxon>Absidia</taxon>
    </lineage>
</organism>
<dbReference type="GO" id="GO:0022857">
    <property type="term" value="F:transmembrane transporter activity"/>
    <property type="evidence" value="ECO:0007669"/>
    <property type="project" value="InterPro"/>
</dbReference>
<evidence type="ECO:0000256" key="1">
    <source>
        <dbReference type="ARBA" id="ARBA00004141"/>
    </source>
</evidence>
<dbReference type="AlphaFoldDB" id="A0A1X2IGC8"/>
<reference evidence="5 6" key="1">
    <citation type="submission" date="2016-07" db="EMBL/GenBank/DDBJ databases">
        <title>Pervasive Adenine N6-methylation of Active Genes in Fungi.</title>
        <authorList>
            <consortium name="DOE Joint Genome Institute"/>
            <person name="Mondo S.J."/>
            <person name="Dannebaum R.O."/>
            <person name="Kuo R.C."/>
            <person name="Labutti K."/>
            <person name="Haridas S."/>
            <person name="Kuo A."/>
            <person name="Salamov A."/>
            <person name="Ahrendt S.R."/>
            <person name="Lipzen A."/>
            <person name="Sullivan W."/>
            <person name="Andreopoulos W.B."/>
            <person name="Clum A."/>
            <person name="Lindquist E."/>
            <person name="Daum C."/>
            <person name="Ramamoorthy G.K."/>
            <person name="Gryganskyi A."/>
            <person name="Culley D."/>
            <person name="Magnuson J.K."/>
            <person name="James T.Y."/>
            <person name="O'Malley M.A."/>
            <person name="Stajich J.E."/>
            <person name="Spatafora J.W."/>
            <person name="Visel A."/>
            <person name="Grigoriev I.V."/>
        </authorList>
    </citation>
    <scope>NUCLEOTIDE SEQUENCE [LARGE SCALE GENOMIC DNA]</scope>
    <source>
        <strain evidence="5 6">NRRL 1336</strain>
    </source>
</reference>
<evidence type="ECO:0000256" key="3">
    <source>
        <dbReference type="SAM" id="Phobius"/>
    </source>
</evidence>
<protein>
    <submittedName>
        <fullName evidence="5">Major facilitator superfamily domain-containing protein</fullName>
    </submittedName>
</protein>
<feature type="transmembrane region" description="Helical" evidence="3">
    <location>
        <begin position="80"/>
        <end position="101"/>
    </location>
</feature>
<feature type="transmembrane region" description="Helical" evidence="3">
    <location>
        <begin position="433"/>
        <end position="453"/>
    </location>
</feature>
<evidence type="ECO:0000259" key="4">
    <source>
        <dbReference type="PROSITE" id="PS50850"/>
    </source>
</evidence>
<dbReference type="InterPro" id="IPR050327">
    <property type="entry name" value="Proton-linked_MCT"/>
</dbReference>
<keyword evidence="3" id="KW-1133">Transmembrane helix</keyword>
<dbReference type="InterPro" id="IPR011701">
    <property type="entry name" value="MFS"/>
</dbReference>